<evidence type="ECO:0000256" key="2">
    <source>
        <dbReference type="ARBA" id="ARBA00022475"/>
    </source>
</evidence>
<dbReference type="AlphaFoldDB" id="A0A1G1WRR8"/>
<evidence type="ECO:0000256" key="3">
    <source>
        <dbReference type="ARBA" id="ARBA00022692"/>
    </source>
</evidence>
<feature type="transmembrane region" description="Helical" evidence="7">
    <location>
        <begin position="367"/>
        <end position="392"/>
    </location>
</feature>
<dbReference type="InterPro" id="IPR003838">
    <property type="entry name" value="ABC3_permease_C"/>
</dbReference>
<evidence type="ECO:0000256" key="6">
    <source>
        <dbReference type="ARBA" id="ARBA00038076"/>
    </source>
</evidence>
<sequence>MRILVDSFKMALSSLLAKKARSSLSILGIVIGILTVASLLSIALGVRAEITKSITDLGSNLVFVTPGKVAGQGGSFSSQLGASTLTEKDFESIRSLPEQKLTTIAMLVSGTVKSDFSSASDLLIYGSSPGLDEITNLKLSEGRFNDADDDNQKARIAILGAEAAKKLFSERAPIDQQVEIRGEKFTVVGVLQEKGTATTFGGPDLNALVVIPIQTAWEITGTKQIFRINMQAADASSVKTLKDKVKKIVLENHNGEEDFSVLTQEDLVSLIGTILNILTAMIGSIAAISLLVGGIGIMNIMLVSVSERTREIGIRKAIGATRSAILLQFLIESVILTLVGGGISMSIFSILVVLANKFSPIPIDFNPLVVLLSLAFSAVVGIVFGIVPAIGASRKDPIEALRYE</sequence>
<feature type="transmembrane region" description="Helical" evidence="7">
    <location>
        <begin position="324"/>
        <end position="355"/>
    </location>
</feature>
<gene>
    <name evidence="10" type="ORF">A3F35_01720</name>
</gene>
<accession>A0A1G1WRR8</accession>
<dbReference type="EMBL" id="MHCZ01000003">
    <property type="protein sequence ID" value="OGY30423.1"/>
    <property type="molecule type" value="Genomic_DNA"/>
</dbReference>
<feature type="transmembrane region" description="Helical" evidence="7">
    <location>
        <begin position="277"/>
        <end position="303"/>
    </location>
</feature>
<dbReference type="InterPro" id="IPR025857">
    <property type="entry name" value="MacB_PCD"/>
</dbReference>
<evidence type="ECO:0000256" key="5">
    <source>
        <dbReference type="ARBA" id="ARBA00023136"/>
    </source>
</evidence>
<evidence type="ECO:0000313" key="11">
    <source>
        <dbReference type="Proteomes" id="UP000178068"/>
    </source>
</evidence>
<evidence type="ECO:0000256" key="7">
    <source>
        <dbReference type="SAM" id="Phobius"/>
    </source>
</evidence>
<reference evidence="10 11" key="1">
    <citation type="journal article" date="2016" name="Nat. Commun.">
        <title>Thousands of microbial genomes shed light on interconnected biogeochemical processes in an aquifer system.</title>
        <authorList>
            <person name="Anantharaman K."/>
            <person name="Brown C.T."/>
            <person name="Hug L.A."/>
            <person name="Sharon I."/>
            <person name="Castelle C.J."/>
            <person name="Probst A.J."/>
            <person name="Thomas B.C."/>
            <person name="Singh A."/>
            <person name="Wilkins M.J."/>
            <person name="Karaoz U."/>
            <person name="Brodie E.L."/>
            <person name="Williams K.H."/>
            <person name="Hubbard S.S."/>
            <person name="Banfield J.F."/>
        </authorList>
    </citation>
    <scope>NUCLEOTIDE SEQUENCE [LARGE SCALE GENOMIC DNA]</scope>
</reference>
<keyword evidence="2" id="KW-1003">Cell membrane</keyword>
<keyword evidence="4 7" id="KW-1133">Transmembrane helix</keyword>
<proteinExistence type="inferred from homology"/>
<dbReference type="Pfam" id="PF02687">
    <property type="entry name" value="FtsX"/>
    <property type="match status" value="1"/>
</dbReference>
<keyword evidence="3 7" id="KW-0812">Transmembrane</keyword>
<feature type="transmembrane region" description="Helical" evidence="7">
    <location>
        <begin position="24"/>
        <end position="46"/>
    </location>
</feature>
<evidence type="ECO:0008006" key="12">
    <source>
        <dbReference type="Google" id="ProtNLM"/>
    </source>
</evidence>
<evidence type="ECO:0000256" key="4">
    <source>
        <dbReference type="ARBA" id="ARBA00022989"/>
    </source>
</evidence>
<dbReference type="PANTHER" id="PTHR30572:SF4">
    <property type="entry name" value="ABC TRANSPORTER PERMEASE YTRF"/>
    <property type="match status" value="1"/>
</dbReference>
<evidence type="ECO:0000256" key="1">
    <source>
        <dbReference type="ARBA" id="ARBA00004651"/>
    </source>
</evidence>
<name>A0A1G1WRR8_9BACT</name>
<dbReference type="GO" id="GO:0022857">
    <property type="term" value="F:transmembrane transporter activity"/>
    <property type="evidence" value="ECO:0007669"/>
    <property type="project" value="TreeGrafter"/>
</dbReference>
<dbReference type="InterPro" id="IPR050250">
    <property type="entry name" value="Macrolide_Exporter_MacB"/>
</dbReference>
<evidence type="ECO:0000313" key="10">
    <source>
        <dbReference type="EMBL" id="OGY30423.1"/>
    </source>
</evidence>
<comment type="similarity">
    <text evidence="6">Belongs to the ABC-4 integral membrane protein family.</text>
</comment>
<protein>
    <recommendedName>
        <fullName evidence="12">Multidrug ABC transporter substrate-binding protein</fullName>
    </recommendedName>
</protein>
<keyword evidence="5 7" id="KW-0472">Membrane</keyword>
<comment type="subcellular location">
    <subcellularLocation>
        <location evidence="1">Cell membrane</location>
        <topology evidence="1">Multi-pass membrane protein</topology>
    </subcellularLocation>
</comment>
<dbReference type="GO" id="GO:0005886">
    <property type="term" value="C:plasma membrane"/>
    <property type="evidence" value="ECO:0007669"/>
    <property type="project" value="UniProtKB-SubCell"/>
</dbReference>
<dbReference type="Proteomes" id="UP000178068">
    <property type="component" value="Unassembled WGS sequence"/>
</dbReference>
<feature type="domain" description="ABC3 transporter permease C-terminal" evidence="8">
    <location>
        <begin position="284"/>
        <end position="397"/>
    </location>
</feature>
<dbReference type="Pfam" id="PF12704">
    <property type="entry name" value="MacB_PCD"/>
    <property type="match status" value="1"/>
</dbReference>
<evidence type="ECO:0000259" key="9">
    <source>
        <dbReference type="Pfam" id="PF12704"/>
    </source>
</evidence>
<feature type="domain" description="MacB-like periplasmic core" evidence="9">
    <location>
        <begin position="22"/>
        <end position="247"/>
    </location>
</feature>
<dbReference type="STRING" id="1802603.A3F35_01720"/>
<dbReference type="PANTHER" id="PTHR30572">
    <property type="entry name" value="MEMBRANE COMPONENT OF TRANSPORTER-RELATED"/>
    <property type="match status" value="1"/>
</dbReference>
<organism evidence="10 11">
    <name type="scientific">Candidatus Woykebacteria bacterium RIFCSPHIGHO2_12_FULL_45_10</name>
    <dbReference type="NCBI Taxonomy" id="1802603"/>
    <lineage>
        <taxon>Bacteria</taxon>
        <taxon>Candidatus Woykeibacteriota</taxon>
    </lineage>
</organism>
<evidence type="ECO:0000259" key="8">
    <source>
        <dbReference type="Pfam" id="PF02687"/>
    </source>
</evidence>
<comment type="caution">
    <text evidence="10">The sequence shown here is derived from an EMBL/GenBank/DDBJ whole genome shotgun (WGS) entry which is preliminary data.</text>
</comment>